<comment type="caution">
    <text evidence="13">The sequence shown here is derived from an EMBL/GenBank/DDBJ whole genome shotgun (WGS) entry which is preliminary data.</text>
</comment>
<dbReference type="InterPro" id="IPR036563">
    <property type="entry name" value="MoaE_sf"/>
</dbReference>
<reference evidence="13 14" key="1">
    <citation type="submission" date="2018-03" db="EMBL/GenBank/DDBJ databases">
        <title>Genomic Encyclopedia of Archaeal and Bacterial Type Strains, Phase II (KMG-II): from individual species to whole genera.</title>
        <authorList>
            <person name="Goeker M."/>
        </authorList>
    </citation>
    <scope>NUCLEOTIDE SEQUENCE [LARGE SCALE GENOMIC DNA]</scope>
    <source>
        <strain evidence="13 14">DSM 29318</strain>
    </source>
</reference>
<evidence type="ECO:0000256" key="11">
    <source>
        <dbReference type="ARBA" id="ARBA00032474"/>
    </source>
</evidence>
<evidence type="ECO:0000256" key="8">
    <source>
        <dbReference type="ARBA" id="ARBA00029745"/>
    </source>
</evidence>
<evidence type="ECO:0000256" key="9">
    <source>
        <dbReference type="ARBA" id="ARBA00030407"/>
    </source>
</evidence>
<dbReference type="UniPathway" id="UPA00344"/>
<evidence type="ECO:0000256" key="7">
    <source>
        <dbReference type="ARBA" id="ARBA00026066"/>
    </source>
</evidence>
<dbReference type="PANTHER" id="PTHR23404">
    <property type="entry name" value="MOLYBDOPTERIN SYNTHASE RELATED"/>
    <property type="match status" value="1"/>
</dbReference>
<evidence type="ECO:0000256" key="3">
    <source>
        <dbReference type="ARBA" id="ARBA00011950"/>
    </source>
</evidence>
<evidence type="ECO:0000256" key="12">
    <source>
        <dbReference type="ARBA" id="ARBA00049878"/>
    </source>
</evidence>
<evidence type="ECO:0000313" key="14">
    <source>
        <dbReference type="Proteomes" id="UP000238801"/>
    </source>
</evidence>
<name>A0A2T0X3S2_9RHOB</name>
<gene>
    <name evidence="13" type="ORF">BCF33_2472</name>
</gene>
<evidence type="ECO:0000256" key="1">
    <source>
        <dbReference type="ARBA" id="ARBA00005046"/>
    </source>
</evidence>
<dbReference type="EMBL" id="PVTT01000002">
    <property type="protein sequence ID" value="PRY93592.1"/>
    <property type="molecule type" value="Genomic_DNA"/>
</dbReference>
<dbReference type="GO" id="GO:0006777">
    <property type="term" value="P:Mo-molybdopterin cofactor biosynthetic process"/>
    <property type="evidence" value="ECO:0007669"/>
    <property type="project" value="UniProtKB-KW"/>
</dbReference>
<keyword evidence="5" id="KW-0501">Molybdenum cofactor biosynthesis</keyword>
<keyword evidence="14" id="KW-1185">Reference proteome</keyword>
<evidence type="ECO:0000313" key="13">
    <source>
        <dbReference type="EMBL" id="PRY93592.1"/>
    </source>
</evidence>
<accession>A0A2T0X3S2</accession>
<dbReference type="CDD" id="cd00756">
    <property type="entry name" value="MoaE"/>
    <property type="match status" value="1"/>
</dbReference>
<comment type="function">
    <text evidence="6">Converts molybdopterin precursor Z into molybdopterin. This requires the incorporation of two sulfur atoms into precursor Z to generate a dithiolene group. The sulfur is provided by MoaD.</text>
</comment>
<dbReference type="Proteomes" id="UP000238801">
    <property type="component" value="Unassembled WGS sequence"/>
</dbReference>
<evidence type="ECO:0000256" key="5">
    <source>
        <dbReference type="ARBA" id="ARBA00023150"/>
    </source>
</evidence>
<protein>
    <recommendedName>
        <fullName evidence="4">Molybdopterin synthase catalytic subunit</fullName>
        <ecNumber evidence="3">2.8.1.12</ecNumber>
    </recommendedName>
    <alternativeName>
        <fullName evidence="10">MPT synthase subunit 2</fullName>
    </alternativeName>
    <alternativeName>
        <fullName evidence="8">Molybdenum cofactor biosynthesis protein E</fullName>
    </alternativeName>
    <alternativeName>
        <fullName evidence="9">Molybdopterin-converting factor large subunit</fullName>
    </alternativeName>
    <alternativeName>
        <fullName evidence="11">Molybdopterin-converting factor subunit 2</fullName>
    </alternativeName>
</protein>
<proteinExistence type="inferred from homology"/>
<dbReference type="Gene3D" id="3.90.1170.40">
    <property type="entry name" value="Molybdopterin biosynthesis MoaE subunit"/>
    <property type="match status" value="1"/>
</dbReference>
<dbReference type="GO" id="GO:0030366">
    <property type="term" value="F:molybdopterin synthase activity"/>
    <property type="evidence" value="ECO:0007669"/>
    <property type="project" value="UniProtKB-EC"/>
</dbReference>
<dbReference type="EC" id="2.8.1.12" evidence="3"/>
<dbReference type="OrthoDB" id="9803224at2"/>
<evidence type="ECO:0000256" key="2">
    <source>
        <dbReference type="ARBA" id="ARBA00005426"/>
    </source>
</evidence>
<dbReference type="InterPro" id="IPR003448">
    <property type="entry name" value="Mopterin_biosynth_MoaE"/>
</dbReference>
<dbReference type="AlphaFoldDB" id="A0A2T0X3S2"/>
<evidence type="ECO:0000256" key="6">
    <source>
        <dbReference type="ARBA" id="ARBA00025448"/>
    </source>
</evidence>
<comment type="similarity">
    <text evidence="2">Belongs to the MoaE family.</text>
</comment>
<comment type="pathway">
    <text evidence="1">Cofactor biosynthesis; molybdopterin biosynthesis.</text>
</comment>
<comment type="subunit">
    <text evidence="7">Heterotetramer of 2 MoaD subunits and 2 MoaE subunits. Also stable as homodimer. The enzyme changes between these two forms during catalysis.</text>
</comment>
<dbReference type="Pfam" id="PF02391">
    <property type="entry name" value="MoaE"/>
    <property type="match status" value="1"/>
</dbReference>
<evidence type="ECO:0000256" key="4">
    <source>
        <dbReference type="ARBA" id="ARBA00013858"/>
    </source>
</evidence>
<dbReference type="RefSeq" id="WP_106161171.1">
    <property type="nucleotide sequence ID" value="NZ_PVTT01000002.1"/>
</dbReference>
<sequence length="144" mass="15928">MAIEVRVQREPFDPAALLPAGDGAAGAAVLFAGQVRADDGLSEMEIEHWPGVTEERLRLFAAEAAERFGLLRACIVHRHGPLRPGETIMAVACTAPHRRAAFDGAAFLMDWLKSRAPFWKKERGPWGERWVEAAPEDEDALGRW</sequence>
<comment type="catalytic activity">
    <reaction evidence="12">
        <text>2 [molybdopterin-synthase sulfur-carrier protein]-C-terminal-Gly-aminoethanethioate + cyclic pyranopterin phosphate + H2O = molybdopterin + 2 [molybdopterin-synthase sulfur-carrier protein]-C-terminal Gly-Gly + 2 H(+)</text>
        <dbReference type="Rhea" id="RHEA:26333"/>
        <dbReference type="Rhea" id="RHEA-COMP:12202"/>
        <dbReference type="Rhea" id="RHEA-COMP:19907"/>
        <dbReference type="ChEBI" id="CHEBI:15377"/>
        <dbReference type="ChEBI" id="CHEBI:15378"/>
        <dbReference type="ChEBI" id="CHEBI:58698"/>
        <dbReference type="ChEBI" id="CHEBI:59648"/>
        <dbReference type="ChEBI" id="CHEBI:90778"/>
        <dbReference type="ChEBI" id="CHEBI:232372"/>
        <dbReference type="EC" id="2.8.1.12"/>
    </reaction>
</comment>
<organism evidence="13 14">
    <name type="scientific">Hasllibacter halocynthiae</name>
    <dbReference type="NCBI Taxonomy" id="595589"/>
    <lineage>
        <taxon>Bacteria</taxon>
        <taxon>Pseudomonadati</taxon>
        <taxon>Pseudomonadota</taxon>
        <taxon>Alphaproteobacteria</taxon>
        <taxon>Rhodobacterales</taxon>
        <taxon>Roseobacteraceae</taxon>
        <taxon>Hasllibacter</taxon>
    </lineage>
</organism>
<dbReference type="SUPFAM" id="SSF54690">
    <property type="entry name" value="Molybdopterin synthase subunit MoaE"/>
    <property type="match status" value="1"/>
</dbReference>
<evidence type="ECO:0000256" key="10">
    <source>
        <dbReference type="ARBA" id="ARBA00030781"/>
    </source>
</evidence>